<proteinExistence type="predicted"/>
<dbReference type="SMART" id="SM00450">
    <property type="entry name" value="RHOD"/>
    <property type="match status" value="1"/>
</dbReference>
<sequence>MSDLDIKNWLEQRENFDLIIDARSPHEFLYSHIKNSKNFYALNDTQHQQTGTLYKQSRADAKILGAKFACENIAKHLEEIQKIAKVGSLVGIYCARGGMRSASIAQVLSMIGYRILRLSGGYKAYRTHVQNELEKPVKLKFITLFGNTGSYKTKLINELSPSLNLEKIANHLGSVFGAINGTQPSQKAFEDELFEQISDITKHHNLCFIEGESRRIGMLTLPKSIYEAMRSGVNIEIKASLSKRVECTMSDYKMVDDDFFYDCIRKISPFISAEVKADVCDAYEKSDTSKVCELLLTKYYDKVYKKQERIDYVVCSDDIENAKDKLIEIFKKHDTKTHNF</sequence>
<name>A0A6G5QHI7_9BACT</name>
<dbReference type="InterPro" id="IPR058840">
    <property type="entry name" value="AAA_SelU"/>
</dbReference>
<dbReference type="InterPro" id="IPR001763">
    <property type="entry name" value="Rhodanese-like_dom"/>
</dbReference>
<dbReference type="PANTHER" id="PTHR30401:SF0">
    <property type="entry name" value="TRNA 2-SELENOURIDINE SYNTHASE"/>
    <property type="match status" value="1"/>
</dbReference>
<dbReference type="EMBL" id="CP012542">
    <property type="protein sequence ID" value="QCD45130.1"/>
    <property type="molecule type" value="Genomic_DNA"/>
</dbReference>
<evidence type="ECO:0000256" key="1">
    <source>
        <dbReference type="ARBA" id="ARBA00023266"/>
    </source>
</evidence>
<protein>
    <submittedName>
        <fullName evidence="3">tRNA 2-selenouridine synthase</fullName>
    </submittedName>
</protein>
<dbReference type="PANTHER" id="PTHR30401">
    <property type="entry name" value="TRNA 2-SELENOURIDINE SYNTHASE"/>
    <property type="match status" value="1"/>
</dbReference>
<keyword evidence="4" id="KW-1185">Reference proteome</keyword>
<dbReference type="PROSITE" id="PS50206">
    <property type="entry name" value="RHODANESE_3"/>
    <property type="match status" value="1"/>
</dbReference>
<dbReference type="NCBIfam" id="NF008750">
    <property type="entry name" value="PRK11784.1-2"/>
    <property type="match status" value="1"/>
</dbReference>
<dbReference type="SUPFAM" id="SSF52821">
    <property type="entry name" value="Rhodanese/Cell cycle control phosphatase"/>
    <property type="match status" value="1"/>
</dbReference>
<feature type="domain" description="Rhodanese" evidence="2">
    <location>
        <begin position="18"/>
        <end position="134"/>
    </location>
</feature>
<organism evidence="3 4">
    <name type="scientific">Campylobacter mucosalis CCUG 21559</name>
    <dbReference type="NCBI Taxonomy" id="1032067"/>
    <lineage>
        <taxon>Bacteria</taxon>
        <taxon>Pseudomonadati</taxon>
        <taxon>Campylobacterota</taxon>
        <taxon>Epsilonproteobacteria</taxon>
        <taxon>Campylobacterales</taxon>
        <taxon>Campylobacteraceae</taxon>
        <taxon>Campylobacter</taxon>
    </lineage>
</organism>
<accession>A0A6G5QHI7</accession>
<dbReference type="Proteomes" id="UP000503264">
    <property type="component" value="Chromosome"/>
</dbReference>
<evidence type="ECO:0000313" key="4">
    <source>
        <dbReference type="Proteomes" id="UP000503264"/>
    </source>
</evidence>
<dbReference type="Pfam" id="PF26341">
    <property type="entry name" value="AAA_SelU"/>
    <property type="match status" value="1"/>
</dbReference>
<dbReference type="GO" id="GO:0002098">
    <property type="term" value="P:tRNA wobble uridine modification"/>
    <property type="evidence" value="ECO:0007669"/>
    <property type="project" value="InterPro"/>
</dbReference>
<dbReference type="InterPro" id="IPR036873">
    <property type="entry name" value="Rhodanese-like_dom_sf"/>
</dbReference>
<evidence type="ECO:0000313" key="3">
    <source>
        <dbReference type="EMBL" id="QCD45130.1"/>
    </source>
</evidence>
<reference evidence="3 4" key="1">
    <citation type="submission" date="2016-07" db="EMBL/GenBank/DDBJ databases">
        <title>Comparative genomics of the Campylobacter concisus group.</title>
        <authorList>
            <person name="Miller W.G."/>
            <person name="Yee E."/>
            <person name="Chapman M.H."/>
            <person name="Huynh S."/>
            <person name="Bono J.L."/>
            <person name="On S.L.W."/>
            <person name="StLeger J."/>
            <person name="Foster G."/>
            <person name="Parker C.T."/>
        </authorList>
    </citation>
    <scope>NUCLEOTIDE SEQUENCE [LARGE SCALE GENOMIC DNA]</scope>
    <source>
        <strain evidence="3 4">CCUG 21559</strain>
    </source>
</reference>
<dbReference type="RefSeq" id="WP_169752268.1">
    <property type="nucleotide sequence ID" value="NZ_CP012542.1"/>
</dbReference>
<dbReference type="NCBIfam" id="TIGR03167">
    <property type="entry name" value="tRNA_sel_U_synt"/>
    <property type="match status" value="1"/>
</dbReference>
<dbReference type="GO" id="GO:0043828">
    <property type="term" value="F:tRNA 2-selenouridine synthase activity"/>
    <property type="evidence" value="ECO:0007669"/>
    <property type="project" value="InterPro"/>
</dbReference>
<dbReference type="InterPro" id="IPR017582">
    <property type="entry name" value="SelU"/>
</dbReference>
<dbReference type="Gene3D" id="3.40.250.10">
    <property type="entry name" value="Rhodanese-like domain"/>
    <property type="match status" value="1"/>
</dbReference>
<dbReference type="Pfam" id="PF00581">
    <property type="entry name" value="Rhodanese"/>
    <property type="match status" value="1"/>
</dbReference>
<dbReference type="AlphaFoldDB" id="A0A6G5QHI7"/>
<keyword evidence="1" id="KW-0711">Selenium</keyword>
<evidence type="ECO:0000259" key="2">
    <source>
        <dbReference type="PROSITE" id="PS50206"/>
    </source>
</evidence>
<gene>
    <name evidence="3" type="primary">ybbB</name>
    <name evidence="3" type="ORF">CMUC_1366</name>
</gene>